<comment type="similarity">
    <text evidence="1 3">Belongs to the type-B carboxylesterase/lipase family.</text>
</comment>
<dbReference type="PROSITE" id="PS00941">
    <property type="entry name" value="CARBOXYLESTERASE_B_2"/>
    <property type="match status" value="1"/>
</dbReference>
<evidence type="ECO:0000313" key="6">
    <source>
        <dbReference type="Proteomes" id="UP001165667"/>
    </source>
</evidence>
<dbReference type="EMBL" id="JAMOIM010000010">
    <property type="protein sequence ID" value="MCW6509569.1"/>
    <property type="molecule type" value="Genomic_DNA"/>
</dbReference>
<name>A0AA41YVW1_9HYPH</name>
<dbReference type="Proteomes" id="UP001165667">
    <property type="component" value="Unassembled WGS sequence"/>
</dbReference>
<evidence type="ECO:0000256" key="2">
    <source>
        <dbReference type="ARBA" id="ARBA00022801"/>
    </source>
</evidence>
<evidence type="ECO:0000256" key="3">
    <source>
        <dbReference type="RuleBase" id="RU361235"/>
    </source>
</evidence>
<dbReference type="InterPro" id="IPR002018">
    <property type="entry name" value="CarbesteraseB"/>
</dbReference>
<accession>A0AA41YVW1</accession>
<dbReference type="InterPro" id="IPR019819">
    <property type="entry name" value="Carboxylesterase_B_CS"/>
</dbReference>
<sequence length="486" mass="52793">MTEGVVETEQGPLRGGRDDRVWAWRGVPYAQPPVGPLRFCRPEQAQPWRGTREALHFGAAAAQRMAWLGGGRQRLGPTLSEDCLYLNIWSPAADKRLRPVMVWVHGGAFVGGSGALYRGGPLAAAGDIVVVTINYRLGVFGFVNLADASGNETLGRNLGLHDVIAALGWVRRNIAGFGGDPERVTLAGESAGSIIVSLLMLTAAAGPLFQQAILQSGVFNLAQTRETSLTVANAYLDHLGSTALDLRACAVDALLDAEEAVARRFSNISPAAPWFDGDLLPASFAEAQARATPVMPVLAGANRDEIVLFRLMPGPKILRMTRAALVDVIRRDCPAAVAANLERVYPDTPEGNRALGSDANFVMPTLHWAERHAARGAPTWVYRFDYAHPLLRACHALELFFLWPFPGLFAAALRGGFLTGRRSGLSERMRAAWASFVRTGAPGEDWPAYRLPERLTRLFDLQDRILADPLQVRREAWGGHDIEAGR</sequence>
<evidence type="ECO:0000313" key="5">
    <source>
        <dbReference type="EMBL" id="MCW6509569.1"/>
    </source>
</evidence>
<dbReference type="InterPro" id="IPR050309">
    <property type="entry name" value="Type-B_Carboxylest/Lipase"/>
</dbReference>
<dbReference type="GO" id="GO:0016787">
    <property type="term" value="F:hydrolase activity"/>
    <property type="evidence" value="ECO:0007669"/>
    <property type="project" value="UniProtKB-KW"/>
</dbReference>
<feature type="domain" description="Carboxylesterase type B" evidence="4">
    <location>
        <begin position="4"/>
        <end position="449"/>
    </location>
</feature>
<proteinExistence type="inferred from homology"/>
<comment type="caution">
    <text evidence="5">The sequence shown here is derived from an EMBL/GenBank/DDBJ whole genome shotgun (WGS) entry which is preliminary data.</text>
</comment>
<dbReference type="InterPro" id="IPR019826">
    <property type="entry name" value="Carboxylesterase_B_AS"/>
</dbReference>
<dbReference type="PROSITE" id="PS00122">
    <property type="entry name" value="CARBOXYLESTERASE_B_1"/>
    <property type="match status" value="1"/>
</dbReference>
<dbReference type="AlphaFoldDB" id="A0AA41YVW1"/>
<dbReference type="SUPFAM" id="SSF53474">
    <property type="entry name" value="alpha/beta-Hydrolases"/>
    <property type="match status" value="1"/>
</dbReference>
<dbReference type="PANTHER" id="PTHR11559">
    <property type="entry name" value="CARBOXYLESTERASE"/>
    <property type="match status" value="1"/>
</dbReference>
<gene>
    <name evidence="5" type="ORF">M8523_16230</name>
</gene>
<keyword evidence="6" id="KW-1185">Reference proteome</keyword>
<reference evidence="5" key="1">
    <citation type="submission" date="2022-05" db="EMBL/GenBank/DDBJ databases">
        <authorList>
            <person name="Pankratov T."/>
        </authorList>
    </citation>
    <scope>NUCLEOTIDE SEQUENCE</scope>
    <source>
        <strain evidence="5">BP6-180914</strain>
    </source>
</reference>
<evidence type="ECO:0000259" key="4">
    <source>
        <dbReference type="Pfam" id="PF00135"/>
    </source>
</evidence>
<dbReference type="Gene3D" id="3.40.50.1820">
    <property type="entry name" value="alpha/beta hydrolase"/>
    <property type="match status" value="1"/>
</dbReference>
<protein>
    <recommendedName>
        <fullName evidence="3">Carboxylic ester hydrolase</fullName>
        <ecNumber evidence="3">3.1.1.-</ecNumber>
    </recommendedName>
</protein>
<dbReference type="InterPro" id="IPR029058">
    <property type="entry name" value="AB_hydrolase_fold"/>
</dbReference>
<dbReference type="EC" id="3.1.1.-" evidence="3"/>
<dbReference type="RefSeq" id="WP_282585939.1">
    <property type="nucleotide sequence ID" value="NZ_JAMOIM010000010.1"/>
</dbReference>
<keyword evidence="2 3" id="KW-0378">Hydrolase</keyword>
<dbReference type="Pfam" id="PF00135">
    <property type="entry name" value="COesterase"/>
    <property type="match status" value="1"/>
</dbReference>
<evidence type="ECO:0000256" key="1">
    <source>
        <dbReference type="ARBA" id="ARBA00005964"/>
    </source>
</evidence>
<organism evidence="5 6">
    <name type="scientific">Lichenifustis flavocetrariae</name>
    <dbReference type="NCBI Taxonomy" id="2949735"/>
    <lineage>
        <taxon>Bacteria</taxon>
        <taxon>Pseudomonadati</taxon>
        <taxon>Pseudomonadota</taxon>
        <taxon>Alphaproteobacteria</taxon>
        <taxon>Hyphomicrobiales</taxon>
        <taxon>Lichenihabitantaceae</taxon>
        <taxon>Lichenifustis</taxon>
    </lineage>
</organism>